<proteinExistence type="predicted"/>
<sequence length="762" mass="85919">MKISRTFKSTKSRAENTKVTSNVLKTQRYASLVLWFFRISDTKHYFQLMERIEYLYKHSGVKFTTLFLKESLRLIQHWKSGNPTTCLKGGPRVATMRGLPKIIPGSLRLLIESGDGKVLRIILTLISIFRVFKYPSEPKLSTITSPFTGMKDQLDWYEVRSVRKLFDKFVPSRVPTGRSTPIPLRTAGPNFKISILGAPMDAWAFVYASPPELLSSLKTIATYFKSNLAEMLELEAKLVDGVEFHKPGGQYCPILGKLSLKNEAAGKVRVFAIVDVWTQTVLEPLHEFIYSVLRSIPQDGTFNQSRPLTLLRKKLNDKSETYSFDLSAATDRLPINLQVQVLASFLPSGWDVANAWKTLLVNRTYTLKEKEYQYAVGQPMGALSSFGMLALTHHFLVQFAAWRIGRIGWFDMYALLGDDIVIADKAVAESYHFIMTTVLGLEINLSKSLVSSKGIMEFAKRLVSPTEEFTPLGPGNIQQVLKNPAELPSLFLDHLGKGGESDWSENVAQKAVLGLPSSVIRTSVRNKEALLWSIIGPFGFMKSSGFATTGVTKSLEVSSYNLILSIEEALLNMLSKEWDTAFDRSLEAALGIWKAPFHPHLKMVDGGWFNFHILPSYRSLMIRSIEATLEIAEKRPLKSLGFADWFESQIDGFYPSYDSIKEIIDSVSSVAPYDNPWVKPKVKRPTIRRLGIKFFKEVQSLVNEKALADDRRRTEEAARKKEAFQKYWLSLPESTRKRIINKALAQGPNIEYVGPDASSLGY</sequence>
<evidence type="ECO:0000256" key="1">
    <source>
        <dbReference type="ARBA" id="ARBA00022484"/>
    </source>
</evidence>
<evidence type="ECO:0000313" key="4">
    <source>
        <dbReference type="EMBL" id="UPW42062.1"/>
    </source>
</evidence>
<organism evidence="4">
    <name type="scientific">Henan mito-like virus 29</name>
    <dbReference type="NCBI Taxonomy" id="2937104"/>
    <lineage>
        <taxon>Viruses</taxon>
        <taxon>Riboviria</taxon>
        <taxon>Orthornavirae</taxon>
        <taxon>Lenarviricota</taxon>
        <taxon>Howeltoviricetes</taxon>
        <taxon>Cryppavirales</taxon>
        <taxon>Mitoviridae</taxon>
    </lineage>
</organism>
<dbReference type="SUPFAM" id="SSF56672">
    <property type="entry name" value="DNA/RNA polymerases"/>
    <property type="match status" value="1"/>
</dbReference>
<reference evidence="4" key="2">
    <citation type="submission" date="2022-03" db="EMBL/GenBank/DDBJ databases">
        <authorList>
            <person name="Chen Y.-M."/>
            <person name="Sadiq S."/>
            <person name="Zhang Y.-Z."/>
            <person name="Holmes E.C."/>
        </authorList>
    </citation>
    <scope>NUCLEOTIDE SEQUENCE</scope>
    <source>
        <strain evidence="4">267-k141_26029</strain>
    </source>
</reference>
<evidence type="ECO:0000256" key="2">
    <source>
        <dbReference type="ARBA" id="ARBA00022679"/>
    </source>
</evidence>
<name>A0A9Y1G7J1_9VIRU</name>
<dbReference type="EMBL" id="ON001459">
    <property type="protein sequence ID" value="UPW42062.1"/>
    <property type="molecule type" value="Genomic_RNA"/>
</dbReference>
<dbReference type="Pfam" id="PF05919">
    <property type="entry name" value="Mitovir_RNA_pol"/>
    <property type="match status" value="1"/>
</dbReference>
<dbReference type="PANTHER" id="PTHR34456">
    <property type="entry name" value="MITOVIRUS RNA-DEPENDENT RNA POLYMERASE"/>
    <property type="match status" value="1"/>
</dbReference>
<protein>
    <submittedName>
        <fullName evidence="4">RNA dependent RNA polymerase</fullName>
    </submittedName>
</protein>
<accession>A0A9Y1G7J1</accession>
<dbReference type="GO" id="GO:0003968">
    <property type="term" value="F:RNA-directed RNA polymerase activity"/>
    <property type="evidence" value="ECO:0007669"/>
    <property type="project" value="UniProtKB-KW"/>
</dbReference>
<keyword evidence="1" id="KW-0696">RNA-directed RNA polymerase</keyword>
<dbReference type="InterPro" id="IPR043502">
    <property type="entry name" value="DNA/RNA_pol_sf"/>
</dbReference>
<keyword evidence="2" id="KW-0808">Transferase</keyword>
<evidence type="ECO:0000256" key="3">
    <source>
        <dbReference type="ARBA" id="ARBA00022695"/>
    </source>
</evidence>
<reference evidence="4" key="1">
    <citation type="journal article" date="2022" name="Virus Evol.">
        <title>Resolving deep evolutionary relationships within the RNA virus phylum Lenarviricota.</title>
        <authorList>
            <person name="Sadiq S."/>
            <person name="Chen Y.M."/>
            <person name="Zhang Y.Z."/>
            <person name="Holmes E.C."/>
        </authorList>
    </citation>
    <scope>NUCLEOTIDE SEQUENCE</scope>
    <source>
        <strain evidence="4">267-k141_26029</strain>
    </source>
</reference>
<dbReference type="PANTHER" id="PTHR34456:SF9">
    <property type="entry name" value="MITOVIRUS RNA-DEPENDENT RNA POLYMERASE"/>
    <property type="match status" value="1"/>
</dbReference>
<keyword evidence="3" id="KW-0548">Nucleotidyltransferase</keyword>
<dbReference type="InterPro" id="IPR008686">
    <property type="entry name" value="RNA_pol_mitovir"/>
</dbReference>